<feature type="transmembrane region" description="Helical" evidence="5">
    <location>
        <begin position="368"/>
        <end position="386"/>
    </location>
</feature>
<evidence type="ECO:0000256" key="1">
    <source>
        <dbReference type="ARBA" id="ARBA00004141"/>
    </source>
</evidence>
<proteinExistence type="predicted"/>
<dbReference type="RefSeq" id="WP_181902667.1">
    <property type="nucleotide sequence ID" value="NZ_CP183976.1"/>
</dbReference>
<dbReference type="Proteomes" id="UP000256829">
    <property type="component" value="Unassembled WGS sequence"/>
</dbReference>
<evidence type="ECO:0000313" key="7">
    <source>
        <dbReference type="EMBL" id="RDY69521.1"/>
    </source>
</evidence>
<comment type="subcellular location">
    <subcellularLocation>
        <location evidence="1">Membrane</location>
        <topology evidence="1">Multi-pass membrane protein</topology>
    </subcellularLocation>
</comment>
<feature type="transmembrane region" description="Helical" evidence="5">
    <location>
        <begin position="56"/>
        <end position="75"/>
    </location>
</feature>
<evidence type="ECO:0000256" key="5">
    <source>
        <dbReference type="SAM" id="Phobius"/>
    </source>
</evidence>
<dbReference type="PANTHER" id="PTHR37422:SF13">
    <property type="entry name" value="LIPOPOLYSACCHARIDE BIOSYNTHESIS PROTEIN PA4999-RELATED"/>
    <property type="match status" value="1"/>
</dbReference>
<feature type="transmembrane region" description="Helical" evidence="5">
    <location>
        <begin position="81"/>
        <end position="100"/>
    </location>
</feature>
<dbReference type="GO" id="GO:0016874">
    <property type="term" value="F:ligase activity"/>
    <property type="evidence" value="ECO:0007669"/>
    <property type="project" value="UniProtKB-KW"/>
</dbReference>
<reference evidence="7 8" key="1">
    <citation type="submission" date="2018-08" db="EMBL/GenBank/DDBJ databases">
        <title>Lysobacter soli KCTC 22011, whole genome shotgun sequence.</title>
        <authorList>
            <person name="Zhang X."/>
            <person name="Feng G."/>
            <person name="Zhu H."/>
        </authorList>
    </citation>
    <scope>NUCLEOTIDE SEQUENCE [LARGE SCALE GENOMIC DNA]</scope>
    <source>
        <strain evidence="7 8">KCTC 22011</strain>
    </source>
</reference>
<keyword evidence="7" id="KW-0436">Ligase</keyword>
<dbReference type="AlphaFoldDB" id="A0A3D8VK50"/>
<name>A0A3D8VK50_9GAMM</name>
<feature type="transmembrane region" description="Helical" evidence="5">
    <location>
        <begin position="112"/>
        <end position="131"/>
    </location>
</feature>
<evidence type="ECO:0000256" key="2">
    <source>
        <dbReference type="ARBA" id="ARBA00022692"/>
    </source>
</evidence>
<dbReference type="PANTHER" id="PTHR37422">
    <property type="entry name" value="TEICHURONIC ACID BIOSYNTHESIS PROTEIN TUAE"/>
    <property type="match status" value="1"/>
</dbReference>
<keyword evidence="2 5" id="KW-0812">Transmembrane</keyword>
<feature type="transmembrane region" description="Helical" evidence="5">
    <location>
        <begin position="398"/>
        <end position="419"/>
    </location>
</feature>
<evidence type="ECO:0000313" key="8">
    <source>
        <dbReference type="Proteomes" id="UP000256829"/>
    </source>
</evidence>
<feature type="domain" description="O-antigen ligase-related" evidence="6">
    <location>
        <begin position="244"/>
        <end position="375"/>
    </location>
</feature>
<dbReference type="GO" id="GO:0016020">
    <property type="term" value="C:membrane"/>
    <property type="evidence" value="ECO:0007669"/>
    <property type="project" value="UniProtKB-SubCell"/>
</dbReference>
<dbReference type="EMBL" id="QTJR01000001">
    <property type="protein sequence ID" value="RDY69521.1"/>
    <property type="molecule type" value="Genomic_DNA"/>
</dbReference>
<keyword evidence="3 5" id="KW-1133">Transmembrane helix</keyword>
<feature type="transmembrane region" description="Helical" evidence="5">
    <location>
        <begin position="425"/>
        <end position="442"/>
    </location>
</feature>
<feature type="transmembrane region" description="Helical" evidence="5">
    <location>
        <begin position="236"/>
        <end position="253"/>
    </location>
</feature>
<protein>
    <submittedName>
        <fullName evidence="7">O-antigen ligase domain-containing protein</fullName>
    </submittedName>
</protein>
<accession>A0A3D8VK50</accession>
<feature type="transmembrane region" description="Helical" evidence="5">
    <location>
        <begin position="281"/>
        <end position="300"/>
    </location>
</feature>
<evidence type="ECO:0000259" key="6">
    <source>
        <dbReference type="Pfam" id="PF04932"/>
    </source>
</evidence>
<evidence type="ECO:0000256" key="3">
    <source>
        <dbReference type="ARBA" id="ARBA00022989"/>
    </source>
</evidence>
<dbReference type="InterPro" id="IPR051533">
    <property type="entry name" value="WaaL-like"/>
</dbReference>
<gene>
    <name evidence="7" type="ORF">DX912_01840</name>
</gene>
<dbReference type="InterPro" id="IPR007016">
    <property type="entry name" value="O-antigen_ligase-rel_domated"/>
</dbReference>
<evidence type="ECO:0000256" key="4">
    <source>
        <dbReference type="ARBA" id="ARBA00023136"/>
    </source>
</evidence>
<sequence>MRGAHPDAGGSRFPLAARALRGAMPAGTRTRLPVVPGSTAAAQPTARATTRAPRNWALYLFLILLPLQNITAGYLPNIGGGFNFLNVMFLISLFTAMAQGGKLAPNEPVNTWTTVYAVYMTLSLLVGFHFVDDPTNHFNQLKDHMVGLFVVYVVQMSVRDWNGVRMVVFATLLPLPYIAKVVWNQHRSVASTHYTDDLRISGTFALLGANEFAAFCVTVAVVLFALLLACRLSRKWKIVLMGGIACMILGVLYAYSRTAYISLIMGMVVVIMVWRGRLKLILPLCLAVVIAPAVLPKSVVERFDSTTVEEGKRDESTELRIEYWKIAWANFLRNPVVGTGYHTFHHREINPYGRDTHNLYIRTLSEGGVFGAITLLGILLAVLRTAMREVREARTGTWRYALALGMMGAWVSMVIANLFGDRFTYYPVIAYFWAYMGLVMKARHLPPEDSSR</sequence>
<feature type="transmembrane region" description="Helical" evidence="5">
    <location>
        <begin position="203"/>
        <end position="229"/>
    </location>
</feature>
<organism evidence="7 8">
    <name type="scientific">Lysobacter soli</name>
    <dbReference type="NCBI Taxonomy" id="453783"/>
    <lineage>
        <taxon>Bacteria</taxon>
        <taxon>Pseudomonadati</taxon>
        <taxon>Pseudomonadota</taxon>
        <taxon>Gammaproteobacteria</taxon>
        <taxon>Lysobacterales</taxon>
        <taxon>Lysobacteraceae</taxon>
        <taxon>Lysobacter</taxon>
    </lineage>
</organism>
<keyword evidence="4 5" id="KW-0472">Membrane</keyword>
<dbReference type="Pfam" id="PF04932">
    <property type="entry name" value="Wzy_C"/>
    <property type="match status" value="1"/>
</dbReference>
<keyword evidence="8" id="KW-1185">Reference proteome</keyword>
<feature type="transmembrane region" description="Helical" evidence="5">
    <location>
        <begin position="166"/>
        <end position="183"/>
    </location>
</feature>
<comment type="caution">
    <text evidence="7">The sequence shown here is derived from an EMBL/GenBank/DDBJ whole genome shotgun (WGS) entry which is preliminary data.</text>
</comment>